<dbReference type="EnsemblMetazoa" id="Aqu2.1.07500_001">
    <property type="protein sequence ID" value="Aqu2.1.07500_001"/>
    <property type="gene ID" value="Aqu2.1.07500"/>
</dbReference>
<organism evidence="1">
    <name type="scientific">Amphimedon queenslandica</name>
    <name type="common">Sponge</name>
    <dbReference type="NCBI Taxonomy" id="400682"/>
    <lineage>
        <taxon>Eukaryota</taxon>
        <taxon>Metazoa</taxon>
        <taxon>Porifera</taxon>
        <taxon>Demospongiae</taxon>
        <taxon>Heteroscleromorpha</taxon>
        <taxon>Haplosclerida</taxon>
        <taxon>Niphatidae</taxon>
        <taxon>Amphimedon</taxon>
    </lineage>
</organism>
<name>A0A1X7SZI8_AMPQE</name>
<evidence type="ECO:0000313" key="1">
    <source>
        <dbReference type="EnsemblMetazoa" id="Aqu2.1.07500_001"/>
    </source>
</evidence>
<reference evidence="1" key="1">
    <citation type="submission" date="2017-05" db="UniProtKB">
        <authorList>
            <consortium name="EnsemblMetazoa"/>
        </authorList>
    </citation>
    <scope>IDENTIFICATION</scope>
</reference>
<proteinExistence type="predicted"/>
<dbReference type="AlphaFoldDB" id="A0A1X7SZI8"/>
<protein>
    <submittedName>
        <fullName evidence="1">Uncharacterized protein</fullName>
    </submittedName>
</protein>
<dbReference type="InParanoid" id="A0A1X7SZI8"/>
<accession>A0A1X7SZI8</accession>
<sequence>MAKTNIKYKVFVIVPELLTGQDTTGVLVVIVVDEVTVDWIVELLDSIMEVVITVNPGVLELVFVKVMLDAVVRGSSTMFVLFIPKAMLTCDAIKVSTAKS</sequence>